<dbReference type="Proteomes" id="UP000095286">
    <property type="component" value="Unplaced"/>
</dbReference>
<dbReference type="WBParaSite" id="RSKR_0000004600.1">
    <property type="protein sequence ID" value="RSKR_0000004600.1"/>
    <property type="gene ID" value="RSKR_0000004600"/>
</dbReference>
<accession>A0AC35TFN4</accession>
<organism evidence="1 2">
    <name type="scientific">Rhabditophanes sp. KR3021</name>
    <dbReference type="NCBI Taxonomy" id="114890"/>
    <lineage>
        <taxon>Eukaryota</taxon>
        <taxon>Metazoa</taxon>
        <taxon>Ecdysozoa</taxon>
        <taxon>Nematoda</taxon>
        <taxon>Chromadorea</taxon>
        <taxon>Rhabditida</taxon>
        <taxon>Tylenchina</taxon>
        <taxon>Panagrolaimomorpha</taxon>
        <taxon>Strongyloidoidea</taxon>
        <taxon>Alloionematidae</taxon>
        <taxon>Rhabditophanes</taxon>
    </lineage>
</organism>
<sequence length="160" mass="17941">MKNEVCAFSGMKIYPGHGKRVVRADGKVNIYLSKKVVRFAGQKRNPRDVRWTVLYRRKHKKGTHAEEGSQKKRIKRTVQVASRAIGSTSLDAILALRNQTTEFRRAQRDQAVKEAKDQVRKKTDKKSAVPKVDKKAANAAQKPKVAKAPKAAKPQVGGKR</sequence>
<name>A0AC35TFN4_9BILA</name>
<protein>
    <submittedName>
        <fullName evidence="2">60S ribosomal protein L24</fullName>
    </submittedName>
</protein>
<evidence type="ECO:0000313" key="1">
    <source>
        <dbReference type="Proteomes" id="UP000095286"/>
    </source>
</evidence>
<evidence type="ECO:0000313" key="2">
    <source>
        <dbReference type="WBParaSite" id="RSKR_0000004600.1"/>
    </source>
</evidence>
<proteinExistence type="predicted"/>
<reference evidence="2" key="1">
    <citation type="submission" date="2016-11" db="UniProtKB">
        <authorList>
            <consortium name="WormBaseParasite"/>
        </authorList>
    </citation>
    <scope>IDENTIFICATION</scope>
    <source>
        <strain evidence="2">KR3021</strain>
    </source>
</reference>